<protein>
    <submittedName>
        <fullName evidence="4">Neurogenic locus notch homolog protein 1-like</fullName>
    </submittedName>
</protein>
<dbReference type="InterPro" id="IPR052108">
    <property type="entry name" value="MEGF/SIB"/>
</dbReference>
<dbReference type="SUPFAM" id="SSF48726">
    <property type="entry name" value="Immunoglobulin"/>
    <property type="match status" value="1"/>
</dbReference>
<evidence type="ECO:0000259" key="2">
    <source>
        <dbReference type="PROSITE" id="PS01186"/>
    </source>
</evidence>
<dbReference type="PROSITE" id="PS01186">
    <property type="entry name" value="EGF_2"/>
    <property type="match status" value="1"/>
</dbReference>
<gene>
    <name evidence="4" type="primary">LOC102808837</name>
</gene>
<reference evidence="4" key="1">
    <citation type="submission" date="2025-08" db="UniProtKB">
        <authorList>
            <consortium name="RefSeq"/>
        </authorList>
    </citation>
    <scope>IDENTIFICATION</scope>
    <source>
        <tissue evidence="4">Testes</tissue>
    </source>
</reference>
<dbReference type="PANTHER" id="PTHR24035">
    <property type="entry name" value="MULTIPLE EPIDERMAL GROWTH FACTOR-LIKE DOMAINS PROTEIN"/>
    <property type="match status" value="1"/>
</dbReference>
<proteinExistence type="predicted"/>
<dbReference type="InterPro" id="IPR036179">
    <property type="entry name" value="Ig-like_dom_sf"/>
</dbReference>
<dbReference type="Proteomes" id="UP000694865">
    <property type="component" value="Unplaced"/>
</dbReference>
<organism evidence="3 4">
    <name type="scientific">Saccoglossus kowalevskii</name>
    <name type="common">Acorn worm</name>
    <dbReference type="NCBI Taxonomy" id="10224"/>
    <lineage>
        <taxon>Eukaryota</taxon>
        <taxon>Metazoa</taxon>
        <taxon>Hemichordata</taxon>
        <taxon>Enteropneusta</taxon>
        <taxon>Harrimaniidae</taxon>
        <taxon>Saccoglossus</taxon>
    </lineage>
</organism>
<sequence length="187" mass="21183">MECYFTNIPDVIPNFHLTTVHAFYDIDVLGCPEGKFGGNCQYECYCQNGATCHIFNGACKCTTGWKGIACDIVTPSVVFTAPTFYSYVGRDLSFVCDFNHLNASDIYERSFHHNANILAKNTVTFNNDTRIYIWNEYERFGVEIYSVADQDAGIYECNVVDIYGEVYKDYTTLIVTGCENNRLGCNM</sequence>
<keyword evidence="3" id="KW-1185">Reference proteome</keyword>
<dbReference type="Gene3D" id="2.60.40.10">
    <property type="entry name" value="Immunoglobulins"/>
    <property type="match status" value="1"/>
</dbReference>
<dbReference type="InterPro" id="IPR013783">
    <property type="entry name" value="Ig-like_fold"/>
</dbReference>
<feature type="domain" description="EGF-like" evidence="1 2">
    <location>
        <begin position="59"/>
        <end position="70"/>
    </location>
</feature>
<accession>A0ABM0ML93</accession>
<evidence type="ECO:0000313" key="4">
    <source>
        <dbReference type="RefSeq" id="XP_006820784.1"/>
    </source>
</evidence>
<dbReference type="RefSeq" id="XP_006820784.1">
    <property type="nucleotide sequence ID" value="XM_006820721.1"/>
</dbReference>
<dbReference type="PANTHER" id="PTHR24035:SF109">
    <property type="entry name" value="PROTEIN DRAPER"/>
    <property type="match status" value="1"/>
</dbReference>
<dbReference type="PROSITE" id="PS00022">
    <property type="entry name" value="EGF_1"/>
    <property type="match status" value="1"/>
</dbReference>
<dbReference type="GeneID" id="102808837"/>
<evidence type="ECO:0000259" key="1">
    <source>
        <dbReference type="PROSITE" id="PS00022"/>
    </source>
</evidence>
<dbReference type="InterPro" id="IPR000742">
    <property type="entry name" value="EGF"/>
</dbReference>
<evidence type="ECO:0000313" key="3">
    <source>
        <dbReference type="Proteomes" id="UP000694865"/>
    </source>
</evidence>
<name>A0ABM0ML93_SACKO</name>
<dbReference type="Gene3D" id="2.170.300.10">
    <property type="entry name" value="Tie2 ligand-binding domain superfamily"/>
    <property type="match status" value="1"/>
</dbReference>